<dbReference type="InterPro" id="IPR013986">
    <property type="entry name" value="DExx_box_DNA_helicase_dom_sf"/>
</dbReference>
<comment type="subunit">
    <text evidence="10">Heterotrimer of RecB, RecC and RecD. All subunits contribute to DNA-binding.</text>
</comment>
<name>N0E473_9MICO</name>
<dbReference type="GO" id="GO:0003678">
    <property type="term" value="F:DNA helicase activity"/>
    <property type="evidence" value="ECO:0007669"/>
    <property type="project" value="UniProtKB-UniRule"/>
</dbReference>
<keyword evidence="6 10" id="KW-0269">Exonuclease</keyword>
<dbReference type="GO" id="GO:0009338">
    <property type="term" value="C:exodeoxyribonuclease V complex"/>
    <property type="evidence" value="ECO:0007669"/>
    <property type="project" value="InterPro"/>
</dbReference>
<keyword evidence="2 10" id="KW-0547">Nucleotide-binding</keyword>
<keyword evidence="9 10" id="KW-0234">DNA repair</keyword>
<evidence type="ECO:0000256" key="3">
    <source>
        <dbReference type="ARBA" id="ARBA00022763"/>
    </source>
</evidence>
<dbReference type="Gene3D" id="3.40.50.10930">
    <property type="match status" value="1"/>
</dbReference>
<dbReference type="SUPFAM" id="SSF52540">
    <property type="entry name" value="P-loop containing nucleoside triphosphate hydrolases"/>
    <property type="match status" value="2"/>
</dbReference>
<dbReference type="Gene3D" id="1.10.10.160">
    <property type="match status" value="1"/>
</dbReference>
<comment type="function">
    <text evidence="10">A helicase/nuclease that prepares dsDNA breaks (DSB) for recombinational DNA repair. Binds to DSBs and unwinds DNA via a highly rapid and processive ATP-dependent bidirectional helicase activity. Unwinds dsDNA until it encounters a Chi (crossover hotspot instigator) sequence from the 3' direction. Cuts ssDNA a few nucleotides 3' to the Chi site. The properties and activities of the enzyme are changed at Chi. The Chi-altered holoenzyme produces a long 3'-ssDNA overhang and facilitates RecA-binding to the ssDNA for homologous DNA recombination and repair. Holoenzyme degrades any linearized DNA that is unable to undergo homologous recombination. In the holoenzyme this subunit recognizes the wild-type Chi sequence, and when added to isolated RecB increases its ATP-dependent helicase processivity.</text>
</comment>
<dbReference type="OrthoDB" id="9762834at2"/>
<feature type="domain" description="RecC C-terminal" evidence="12">
    <location>
        <begin position="822"/>
        <end position="1047"/>
    </location>
</feature>
<dbReference type="RefSeq" id="WP_010849626.1">
    <property type="nucleotide sequence ID" value="NZ_HF570956.1"/>
</dbReference>
<keyword evidence="1 10" id="KW-0540">Nuclease</keyword>
<comment type="miscellaneous">
    <text evidence="10">In the RecBCD complex, RecB has a slow 3'-5' helicase, an exonuclease activity and loads RecA onto ssDNA, RecD has a fast 5'-3' helicase activity, while RecC stimulates the ATPase and processivity of the RecB helicase and contributes to recognition of the Chi site.</text>
</comment>
<evidence type="ECO:0000256" key="11">
    <source>
        <dbReference type="SAM" id="MobiDB-lite"/>
    </source>
</evidence>
<dbReference type="InterPro" id="IPR041500">
    <property type="entry name" value="RecC_C"/>
</dbReference>
<sequence length="1132" mass="121824">MTLTVHRAASTAALADGLAELLCDPLDDPFATEVVAVPAKGVERWLAQRLSHRLGAGPGRDDGICAGVRFLNPHSLVALVLGIERDDPWQPEQLAWPVLRALDASVTEGWAHTLATHLGHGVAGIEGELRRGRRYAVARRLAGLFSDYALQRPGMIADWRTGGHGDGLDGELAADLSWQPHLWRLVLQQVGGEPPDVRLDRVVAALSADTHDAGGLDLPGRLSLFGHTRIARSEMAVIGALSEHREVHLWLPQSSPAAWDRLRNSASQGPVRRRDDDSGVIVQHSLLASLGRDARELQRTLALAPDREENALGARDTAPRTSLLGLLQADIAADHSPTAADRAARGIPIVDRSLQVHACHGTARQVDVVRDVLVDLLQRDPTLEPRDILVMCPDIDAFAPLLHAGFGLGESVRDATAHPAHELRVHLADRAPVHTNPLIGLAVRLVELAGGRLTASEVLDVVRTAPVRRRFALSEDDLDRISDWVASVVVRWGLDGEHRGDYQLAGLSQNTWAAGVDRILVGAAVDGVDVDHLGTTLALDDLDSADLELAGSLAELIDRLGSTLRAFRTATEVDSWVDALRDGVHGLADVPLADRWQAAAFDRELARIRAAATTSSGLTTLSLSDIRAMLTSQAGGRPTRSSFRTGTLTVCTMVPMRSVPHRVVALIGIDDGVFPRTTNPDGDDAMARSPMTGERDPRSEDRQLLLDAVMSATDTLVVTYAGFDEHSGQVRPPSVPLGELLDAVRATASGAGVDRLVTEHPLQPFDPRNLGAAPDGAAALLPDDRPFSHDPGALVGARSALGVRQDRVLLGGQQLAAADRAVVDLADLCRFFDNPAKAFLRDRLAMTLPYVPDVKGEGIPIELESLELWGVADRILTAVLDGRDPMMVIDAELWRGELPPGMLGQRVLQGLLTKVQPVANRVWQVTGTTPGARLDRASIDIDIDLPSGRRLTGTIGDLVGGHAVAFSYSALAAKHRIRSWILSLALSADGHGPATSHAIGRQSMATAGPHEPSAALEVLDRLIDLRDRGLREVVPLPPKTSLTWAQTWLRGIPNEPKADAAADKEWVGGNFPGERDDASWRHVLGDRAPLSDLTRARRADEEWVPDVGGRLGQFALRLWTPILADGRERVTR</sequence>
<evidence type="ECO:0000256" key="8">
    <source>
        <dbReference type="ARBA" id="ARBA00023125"/>
    </source>
</evidence>
<accession>N0E473</accession>
<gene>
    <name evidence="10 13" type="primary">recC</name>
    <name evidence="13" type="ORF">BN10_300075</name>
</gene>
<dbReference type="Pfam" id="PF04257">
    <property type="entry name" value="Exonuc_V_gamma"/>
    <property type="match status" value="1"/>
</dbReference>
<dbReference type="InterPro" id="IPR027417">
    <property type="entry name" value="P-loop_NTPase"/>
</dbReference>
<organism evidence="13 14">
    <name type="scientific">Phycicoccus elongatus Lp2</name>
    <dbReference type="NCBI Taxonomy" id="1193181"/>
    <lineage>
        <taxon>Bacteria</taxon>
        <taxon>Bacillati</taxon>
        <taxon>Actinomycetota</taxon>
        <taxon>Actinomycetes</taxon>
        <taxon>Micrococcales</taxon>
        <taxon>Intrasporangiaceae</taxon>
        <taxon>Phycicoccus</taxon>
    </lineage>
</organism>
<evidence type="ECO:0000256" key="7">
    <source>
        <dbReference type="ARBA" id="ARBA00022840"/>
    </source>
</evidence>
<keyword evidence="14" id="KW-1185">Reference proteome</keyword>
<dbReference type="PANTHER" id="PTHR30591">
    <property type="entry name" value="RECBCD ENZYME SUBUNIT RECC"/>
    <property type="match status" value="1"/>
</dbReference>
<evidence type="ECO:0000256" key="2">
    <source>
        <dbReference type="ARBA" id="ARBA00022741"/>
    </source>
</evidence>
<dbReference type="EMBL" id="CAIZ01000098">
    <property type="protein sequence ID" value="CCH69734.1"/>
    <property type="molecule type" value="Genomic_DNA"/>
</dbReference>
<evidence type="ECO:0000313" key="14">
    <source>
        <dbReference type="Proteomes" id="UP000013167"/>
    </source>
</evidence>
<dbReference type="NCBIfam" id="TIGR01450">
    <property type="entry name" value="recC"/>
    <property type="match status" value="1"/>
</dbReference>
<protein>
    <recommendedName>
        <fullName evidence="10">RecBCD enzyme subunit RecC</fullName>
    </recommendedName>
    <alternativeName>
        <fullName evidence="10">Exonuclease V subunit RecC</fullName>
        <shortName evidence="10">ExoV subunit RecC</shortName>
    </alternativeName>
    <alternativeName>
        <fullName evidence="10">Helicase/nuclease RecBCD subunit RecC</fullName>
    </alternativeName>
</protein>
<comment type="caution">
    <text evidence="13">The sequence shown here is derived from an EMBL/GenBank/DDBJ whole genome shotgun (WGS) entry which is preliminary data.</text>
</comment>
<evidence type="ECO:0000256" key="6">
    <source>
        <dbReference type="ARBA" id="ARBA00022839"/>
    </source>
</evidence>
<dbReference type="GO" id="GO:0005524">
    <property type="term" value="F:ATP binding"/>
    <property type="evidence" value="ECO:0007669"/>
    <property type="project" value="UniProtKB-UniRule"/>
</dbReference>
<keyword evidence="5 10" id="KW-0347">Helicase</keyword>
<dbReference type="Pfam" id="PF17946">
    <property type="entry name" value="RecC_C"/>
    <property type="match status" value="1"/>
</dbReference>
<keyword evidence="4 10" id="KW-0378">Hydrolase</keyword>
<comment type="similarity">
    <text evidence="10">Belongs to the RecC family.</text>
</comment>
<dbReference type="HOGENOM" id="CLU_007513_1_0_11"/>
<dbReference type="PIRSF" id="PIRSF000980">
    <property type="entry name" value="RecC"/>
    <property type="match status" value="1"/>
</dbReference>
<evidence type="ECO:0000256" key="1">
    <source>
        <dbReference type="ARBA" id="ARBA00022722"/>
    </source>
</evidence>
<dbReference type="Gene3D" id="3.40.50.300">
    <property type="entry name" value="P-loop containing nucleotide triphosphate hydrolases"/>
    <property type="match status" value="2"/>
</dbReference>
<keyword evidence="7 10" id="KW-0067">ATP-binding</keyword>
<dbReference type="SUPFAM" id="SSF52980">
    <property type="entry name" value="Restriction endonuclease-like"/>
    <property type="match status" value="1"/>
</dbReference>
<dbReference type="STRING" id="1193181.BN10_300075"/>
<reference evidence="13 14" key="1">
    <citation type="journal article" date="2013" name="ISME J.">
        <title>A metabolic model for members of the genus Tetrasphaera involved in enhanced biological phosphorus removal.</title>
        <authorList>
            <person name="Kristiansen R."/>
            <person name="Nguyen H.T.T."/>
            <person name="Saunders A.M."/>
            <person name="Nielsen J.L."/>
            <person name="Wimmer R."/>
            <person name="Le V.Q."/>
            <person name="McIlroy S.J."/>
            <person name="Petrovski S."/>
            <person name="Seviour R.J."/>
            <person name="Calteau A."/>
            <person name="Nielsen K.L."/>
            <person name="Nielsen P.H."/>
        </authorList>
    </citation>
    <scope>NUCLEOTIDE SEQUENCE [LARGE SCALE GENOMIC DNA]</scope>
    <source>
        <strain evidence="13 14">Lp2</strain>
    </source>
</reference>
<evidence type="ECO:0000313" key="13">
    <source>
        <dbReference type="EMBL" id="CCH69734.1"/>
    </source>
</evidence>
<dbReference type="InterPro" id="IPR006697">
    <property type="entry name" value="RecC"/>
</dbReference>
<evidence type="ECO:0000259" key="12">
    <source>
        <dbReference type="Pfam" id="PF17946"/>
    </source>
</evidence>
<dbReference type="InterPro" id="IPR011335">
    <property type="entry name" value="Restrct_endonuc-II-like"/>
</dbReference>
<dbReference type="GO" id="GO:0003677">
    <property type="term" value="F:DNA binding"/>
    <property type="evidence" value="ECO:0007669"/>
    <property type="project" value="UniProtKB-UniRule"/>
</dbReference>
<evidence type="ECO:0000256" key="9">
    <source>
        <dbReference type="ARBA" id="ARBA00023204"/>
    </source>
</evidence>
<evidence type="ECO:0000256" key="5">
    <source>
        <dbReference type="ARBA" id="ARBA00022806"/>
    </source>
</evidence>
<dbReference type="GO" id="GO:0000724">
    <property type="term" value="P:double-strand break repair via homologous recombination"/>
    <property type="evidence" value="ECO:0007669"/>
    <property type="project" value="UniProtKB-UniRule"/>
</dbReference>
<keyword evidence="3 10" id="KW-0227">DNA damage</keyword>
<proteinExistence type="inferred from homology"/>
<feature type="region of interest" description="Disordered" evidence="11">
    <location>
        <begin position="675"/>
        <end position="700"/>
    </location>
</feature>
<dbReference type="GO" id="GO:0008854">
    <property type="term" value="F:exodeoxyribonuclease V activity"/>
    <property type="evidence" value="ECO:0007669"/>
    <property type="project" value="InterPro"/>
</dbReference>
<dbReference type="eggNOG" id="COG1330">
    <property type="taxonomic scope" value="Bacteria"/>
</dbReference>
<dbReference type="HAMAP" id="MF_01486">
    <property type="entry name" value="RecC"/>
    <property type="match status" value="1"/>
</dbReference>
<evidence type="ECO:0000256" key="4">
    <source>
        <dbReference type="ARBA" id="ARBA00022801"/>
    </source>
</evidence>
<keyword evidence="8 10" id="KW-0238">DNA-binding</keyword>
<dbReference type="Gene3D" id="1.10.10.990">
    <property type="match status" value="1"/>
</dbReference>
<dbReference type="PANTHER" id="PTHR30591:SF1">
    <property type="entry name" value="RECBCD ENZYME SUBUNIT RECC"/>
    <property type="match status" value="1"/>
</dbReference>
<dbReference type="Proteomes" id="UP000013167">
    <property type="component" value="Unassembled WGS sequence"/>
</dbReference>
<dbReference type="AlphaFoldDB" id="N0E473"/>
<evidence type="ECO:0000256" key="10">
    <source>
        <dbReference type="HAMAP-Rule" id="MF_01486"/>
    </source>
</evidence>